<accession>C6M6B1</accession>
<proteinExistence type="predicted"/>
<evidence type="ECO:0000313" key="2">
    <source>
        <dbReference type="Proteomes" id="UP000005365"/>
    </source>
</evidence>
<name>C6M6B1_NEISI</name>
<comment type="caution">
    <text evidence="1">The sequence shown here is derived from an EMBL/GenBank/DDBJ whole genome shotgun (WGS) entry which is preliminary data.</text>
</comment>
<reference evidence="1" key="1">
    <citation type="submission" date="2009-07" db="EMBL/GenBank/DDBJ databases">
        <authorList>
            <person name="Weinstock G."/>
            <person name="Sodergren E."/>
            <person name="Clifton S."/>
            <person name="Fulton L."/>
            <person name="Fulton B."/>
            <person name="Courtney L."/>
            <person name="Fronick C."/>
            <person name="Harrison M."/>
            <person name="Strong C."/>
            <person name="Farmer C."/>
            <person name="Delahaunty K."/>
            <person name="Markovic C."/>
            <person name="Hall O."/>
            <person name="Minx P."/>
            <person name="Tomlinson C."/>
            <person name="Mitreva M."/>
            <person name="Nelson J."/>
            <person name="Hou S."/>
            <person name="Wollam A."/>
            <person name="Pepin K.H."/>
            <person name="Johnson M."/>
            <person name="Bhonagiri V."/>
            <person name="Nash W.E."/>
            <person name="Warren W."/>
            <person name="Chinwalla A."/>
            <person name="Mardis E.R."/>
            <person name="Wilson R.K."/>
        </authorList>
    </citation>
    <scope>NUCLEOTIDE SEQUENCE [LARGE SCALE GENOMIC DNA]</scope>
    <source>
        <strain evidence="1">ATCC 29256</strain>
    </source>
</reference>
<dbReference type="EMBL" id="ACKO02000012">
    <property type="protein sequence ID" value="EET44110.1"/>
    <property type="molecule type" value="Genomic_DNA"/>
</dbReference>
<gene>
    <name evidence="1" type="ORF">NEISICOT_02063</name>
</gene>
<dbReference type="Proteomes" id="UP000005365">
    <property type="component" value="Unassembled WGS sequence"/>
</dbReference>
<dbReference type="AlphaFoldDB" id="C6M6B1"/>
<keyword evidence="2" id="KW-1185">Reference proteome</keyword>
<evidence type="ECO:0000313" key="1">
    <source>
        <dbReference type="EMBL" id="EET44110.1"/>
    </source>
</evidence>
<sequence length="56" mass="5929">MFSSTDYKIRLNTGISKNIGIASDYLPPVLCVDGQVCAIAGIFAANRKMPIGKIVG</sequence>
<protein>
    <submittedName>
        <fullName evidence="1">Uncharacterized protein</fullName>
    </submittedName>
</protein>
<organism evidence="1 2">
    <name type="scientific">Neisseria sicca ATCC 29256</name>
    <dbReference type="NCBI Taxonomy" id="547045"/>
    <lineage>
        <taxon>Bacteria</taxon>
        <taxon>Pseudomonadati</taxon>
        <taxon>Pseudomonadota</taxon>
        <taxon>Betaproteobacteria</taxon>
        <taxon>Neisseriales</taxon>
        <taxon>Neisseriaceae</taxon>
        <taxon>Neisseria</taxon>
    </lineage>
</organism>